<reference evidence="2 3" key="1">
    <citation type="journal article" date="2020" name="G3 (Bethesda)">
        <title>Draft Genome of the Common Snapping Turtle, Chelydra serpentina, a Model for Phenotypic Plasticity in Reptiles.</title>
        <authorList>
            <person name="Das D."/>
            <person name="Singh S.K."/>
            <person name="Bierstedt J."/>
            <person name="Erickson A."/>
            <person name="Galli G.L.J."/>
            <person name="Crossley D.A. 2nd"/>
            <person name="Rhen T."/>
        </authorList>
    </citation>
    <scope>NUCLEOTIDE SEQUENCE [LARGE SCALE GENOMIC DNA]</scope>
    <source>
        <strain evidence="2">KW</strain>
    </source>
</reference>
<accession>A0A8T1RV98</accession>
<dbReference type="InterPro" id="IPR050143">
    <property type="entry name" value="TRIM/RBCC"/>
</dbReference>
<proteinExistence type="predicted"/>
<dbReference type="EMBL" id="JAHGAV010012941">
    <property type="protein sequence ID" value="KAG6920325.1"/>
    <property type="molecule type" value="Genomic_DNA"/>
</dbReference>
<protein>
    <submittedName>
        <fullName evidence="2">Tripartite motif containing 27</fullName>
    </submittedName>
</protein>
<feature type="coiled-coil region" evidence="1">
    <location>
        <begin position="30"/>
        <end position="65"/>
    </location>
</feature>
<sequence length="79" mass="9401">MEAERQKIVSEFEQLRQFLKEQEQPLLALLEELKKEIAKIQDEKVTQLSEEISRLSELIGEMDKKRQQPVREFLQVSLC</sequence>
<evidence type="ECO:0000256" key="1">
    <source>
        <dbReference type="SAM" id="Coils"/>
    </source>
</evidence>
<dbReference type="AlphaFoldDB" id="A0A8T1RV98"/>
<keyword evidence="1" id="KW-0175">Coiled coil</keyword>
<name>A0A8T1RV98_CHESE</name>
<organism evidence="2 3">
    <name type="scientific">Chelydra serpentina</name>
    <name type="common">Snapping turtle</name>
    <name type="synonym">Testudo serpentina</name>
    <dbReference type="NCBI Taxonomy" id="8475"/>
    <lineage>
        <taxon>Eukaryota</taxon>
        <taxon>Metazoa</taxon>
        <taxon>Chordata</taxon>
        <taxon>Craniata</taxon>
        <taxon>Vertebrata</taxon>
        <taxon>Euteleostomi</taxon>
        <taxon>Archelosauria</taxon>
        <taxon>Testudinata</taxon>
        <taxon>Testudines</taxon>
        <taxon>Cryptodira</taxon>
        <taxon>Durocryptodira</taxon>
        <taxon>Americhelydia</taxon>
        <taxon>Chelydroidea</taxon>
        <taxon>Chelydridae</taxon>
        <taxon>Chelydra</taxon>
    </lineage>
</organism>
<dbReference type="PANTHER" id="PTHR24103">
    <property type="entry name" value="E3 UBIQUITIN-PROTEIN LIGASE TRIM"/>
    <property type="match status" value="1"/>
</dbReference>
<evidence type="ECO:0000313" key="2">
    <source>
        <dbReference type="EMBL" id="KAG6920325.1"/>
    </source>
</evidence>
<keyword evidence="3" id="KW-1185">Reference proteome</keyword>
<dbReference type="Proteomes" id="UP000765507">
    <property type="component" value="Unassembled WGS sequence"/>
</dbReference>
<comment type="caution">
    <text evidence="2">The sequence shown here is derived from an EMBL/GenBank/DDBJ whole genome shotgun (WGS) entry which is preliminary data.</text>
</comment>
<evidence type="ECO:0000313" key="3">
    <source>
        <dbReference type="Proteomes" id="UP000765507"/>
    </source>
</evidence>
<gene>
    <name evidence="2" type="ORF">G0U57_002360</name>
</gene>